<evidence type="ECO:0008006" key="4">
    <source>
        <dbReference type="Google" id="ProtNLM"/>
    </source>
</evidence>
<dbReference type="OMA" id="TWEDSII"/>
<dbReference type="InParanoid" id="A0A0G4F8Z6"/>
<protein>
    <recommendedName>
        <fullName evidence="4">Lipid/polyisoprenoid-binding YceI-like domain-containing protein</fullName>
    </recommendedName>
</protein>
<accession>A0A0G4F8Z6</accession>
<dbReference type="Proteomes" id="UP000041254">
    <property type="component" value="Unassembled WGS sequence"/>
</dbReference>
<dbReference type="EMBL" id="CDMY01000394">
    <property type="protein sequence ID" value="CEM09184.1"/>
    <property type="molecule type" value="Genomic_DNA"/>
</dbReference>
<keyword evidence="1" id="KW-0732">Signal</keyword>
<dbReference type="OrthoDB" id="214at2759"/>
<gene>
    <name evidence="2" type="ORF">Vbra_21281</name>
</gene>
<proteinExistence type="predicted"/>
<feature type="signal peptide" evidence="1">
    <location>
        <begin position="1"/>
        <end position="32"/>
    </location>
</feature>
<keyword evidence="3" id="KW-1185">Reference proteome</keyword>
<name>A0A0G4F8Z6_VITBC</name>
<reference evidence="2 3" key="1">
    <citation type="submission" date="2014-11" db="EMBL/GenBank/DDBJ databases">
        <authorList>
            <person name="Zhu J."/>
            <person name="Qi W."/>
            <person name="Song R."/>
        </authorList>
    </citation>
    <scope>NUCLEOTIDE SEQUENCE [LARGE SCALE GENOMIC DNA]</scope>
</reference>
<dbReference type="AlphaFoldDB" id="A0A0G4F8Z6"/>
<feature type="chain" id="PRO_5005188459" description="Lipid/polyisoprenoid-binding YceI-like domain-containing protein" evidence="1">
    <location>
        <begin position="33"/>
        <end position="288"/>
    </location>
</feature>
<evidence type="ECO:0000256" key="1">
    <source>
        <dbReference type="SAM" id="SignalP"/>
    </source>
</evidence>
<dbReference type="VEuPathDB" id="CryptoDB:Vbra_21281"/>
<sequence>MRDERRQRPSTWHLALLAIALWTTAFCGTASGTPPPSSAAAAGPSPFRGPYSRQVVADLWTSRAQRGANSLDPQTDLLSGTPLSGVDKDAVRRQRRKKFRDALDSVRSALPRIKIKTEPKTFLKIRKTLFPLKTRLTVGADYSLQDRQWKLVSSWQDNVIGGTITLNGREFSIAKDWFLPFSEIDQHQVGAKLRVHAGLNMDTGRLFAKFRMRAERLAPIAFGDGIRIDQRVPLDGRNGNAKLEVKGRVSFPEPQVEYSTDRQGNVGIMTGMGDVEVAIEQLNLCFEY</sequence>
<evidence type="ECO:0000313" key="3">
    <source>
        <dbReference type="Proteomes" id="UP000041254"/>
    </source>
</evidence>
<evidence type="ECO:0000313" key="2">
    <source>
        <dbReference type="EMBL" id="CEM09184.1"/>
    </source>
</evidence>
<organism evidence="2 3">
    <name type="scientific">Vitrella brassicaformis (strain CCMP3155)</name>
    <dbReference type="NCBI Taxonomy" id="1169540"/>
    <lineage>
        <taxon>Eukaryota</taxon>
        <taxon>Sar</taxon>
        <taxon>Alveolata</taxon>
        <taxon>Colpodellida</taxon>
        <taxon>Vitrellaceae</taxon>
        <taxon>Vitrella</taxon>
    </lineage>
</organism>